<evidence type="ECO:0000256" key="7">
    <source>
        <dbReference type="SAM" id="Phobius"/>
    </source>
</evidence>
<evidence type="ECO:0000259" key="9">
    <source>
        <dbReference type="PROSITE" id="PS50929"/>
    </source>
</evidence>
<evidence type="ECO:0000256" key="2">
    <source>
        <dbReference type="ARBA" id="ARBA00022692"/>
    </source>
</evidence>
<keyword evidence="4 10" id="KW-0067">ATP-binding</keyword>
<dbReference type="InterPro" id="IPR003593">
    <property type="entry name" value="AAA+_ATPase"/>
</dbReference>
<dbReference type="AlphaFoldDB" id="A0A840YZU1"/>
<name>A0A840YZU1_9SPHN</name>
<dbReference type="InterPro" id="IPR036640">
    <property type="entry name" value="ABC1_TM_sf"/>
</dbReference>
<dbReference type="Gene3D" id="3.40.50.300">
    <property type="entry name" value="P-loop containing nucleotide triphosphate hydrolases"/>
    <property type="match status" value="1"/>
</dbReference>
<evidence type="ECO:0000256" key="3">
    <source>
        <dbReference type="ARBA" id="ARBA00022741"/>
    </source>
</evidence>
<dbReference type="InterPro" id="IPR027417">
    <property type="entry name" value="P-loop_NTPase"/>
</dbReference>
<dbReference type="Pfam" id="PF00664">
    <property type="entry name" value="ABC_membrane"/>
    <property type="match status" value="1"/>
</dbReference>
<proteinExistence type="predicted"/>
<reference evidence="10 11" key="1">
    <citation type="submission" date="2020-08" db="EMBL/GenBank/DDBJ databases">
        <title>Genomic Encyclopedia of Type Strains, Phase IV (KMG-IV): sequencing the most valuable type-strain genomes for metagenomic binning, comparative biology and taxonomic classification.</title>
        <authorList>
            <person name="Goeker M."/>
        </authorList>
    </citation>
    <scope>NUCLEOTIDE SEQUENCE [LARGE SCALE GENOMIC DNA]</scope>
    <source>
        <strain evidence="10 11">DSM 27203</strain>
    </source>
</reference>
<dbReference type="SMART" id="SM00382">
    <property type="entry name" value="AAA"/>
    <property type="match status" value="1"/>
</dbReference>
<gene>
    <name evidence="10" type="ORF">FHR23_001997</name>
</gene>
<evidence type="ECO:0000256" key="5">
    <source>
        <dbReference type="ARBA" id="ARBA00022989"/>
    </source>
</evidence>
<dbReference type="SUPFAM" id="SSF90123">
    <property type="entry name" value="ABC transporter transmembrane region"/>
    <property type="match status" value="1"/>
</dbReference>
<dbReference type="RefSeq" id="WP_343043101.1">
    <property type="nucleotide sequence ID" value="NZ_BAABIF010000002.1"/>
</dbReference>
<dbReference type="GO" id="GO:0016887">
    <property type="term" value="F:ATP hydrolysis activity"/>
    <property type="evidence" value="ECO:0007669"/>
    <property type="project" value="InterPro"/>
</dbReference>
<evidence type="ECO:0000313" key="11">
    <source>
        <dbReference type="Proteomes" id="UP000554342"/>
    </source>
</evidence>
<dbReference type="PROSITE" id="PS50929">
    <property type="entry name" value="ABC_TM1F"/>
    <property type="match status" value="1"/>
</dbReference>
<evidence type="ECO:0000256" key="1">
    <source>
        <dbReference type="ARBA" id="ARBA00004651"/>
    </source>
</evidence>
<dbReference type="GO" id="GO:0015421">
    <property type="term" value="F:ABC-type oligopeptide transporter activity"/>
    <property type="evidence" value="ECO:0007669"/>
    <property type="project" value="TreeGrafter"/>
</dbReference>
<dbReference type="Gene3D" id="1.20.1560.10">
    <property type="entry name" value="ABC transporter type 1, transmembrane domain"/>
    <property type="match status" value="1"/>
</dbReference>
<dbReference type="PANTHER" id="PTHR43394:SF1">
    <property type="entry name" value="ATP-BINDING CASSETTE SUB-FAMILY B MEMBER 10, MITOCHONDRIAL"/>
    <property type="match status" value="1"/>
</dbReference>
<organism evidence="10 11">
    <name type="scientific">Stakelama sediminis</name>
    <dbReference type="NCBI Taxonomy" id="463200"/>
    <lineage>
        <taxon>Bacteria</taxon>
        <taxon>Pseudomonadati</taxon>
        <taxon>Pseudomonadota</taxon>
        <taxon>Alphaproteobacteria</taxon>
        <taxon>Sphingomonadales</taxon>
        <taxon>Sphingomonadaceae</taxon>
        <taxon>Stakelama</taxon>
    </lineage>
</organism>
<dbReference type="InterPro" id="IPR003439">
    <property type="entry name" value="ABC_transporter-like_ATP-bd"/>
</dbReference>
<evidence type="ECO:0000313" key="10">
    <source>
        <dbReference type="EMBL" id="MBB5719059.1"/>
    </source>
</evidence>
<dbReference type="SUPFAM" id="SSF52540">
    <property type="entry name" value="P-loop containing nucleoside triphosphate hydrolases"/>
    <property type="match status" value="1"/>
</dbReference>
<sequence length="545" mass="57025">MSTIGNMLSWTLDRPTKRLIGWAALSAAVAALSSILLLAISGWFLTGAAIAGAAGPIVAMGFNYLIPSATIRLLAISRTVSRYGERLLSHRAAMLAMAGLRGRLFGKLAAQDSRNAPDLSGGDASARLIGDIDALEDLIVRRPTLPASLIAAVVGVVLAAFAGWRAALVLAIALAILPFMLRMLAGRMTRQPARDAAEALGDLRTRYVAYAAARAEIAAYGLADRVDADLTRLATRLDKAQAALFRGEGAIAALLAFYAGLAVALVLIAGAGTGTPEHVALAILATAGAVEAMAALARTAFRQASVEEGLRRLTELDSLEGEPVRHEESDAAALPLRFAMHEVRPGDRIALTGRSGSGKTMLLEGLAGLRPATFDIAVGGNALADCTAATLRDQSSLSPQDAPMLAGSIADNLRLARPGVSEDAMWRVLAIACLDTRIRNAPEGLDTRLGEAGGMLSGGERKRLSLARALLTERPWLLLDEPTEGLDAATEATLIERLKQWLDTTGTGLVLVSHRQAPLALAHQSLAVESIPRLQAAAITPPATE</sequence>
<dbReference type="PANTHER" id="PTHR43394">
    <property type="entry name" value="ATP-DEPENDENT PERMEASE MDL1, MITOCHONDRIAL"/>
    <property type="match status" value="1"/>
</dbReference>
<feature type="domain" description="ABC transporter" evidence="8">
    <location>
        <begin position="319"/>
        <end position="543"/>
    </location>
</feature>
<comment type="subcellular location">
    <subcellularLocation>
        <location evidence="1">Cell membrane</location>
        <topology evidence="1">Multi-pass membrane protein</topology>
    </subcellularLocation>
</comment>
<keyword evidence="3" id="KW-0547">Nucleotide-binding</keyword>
<dbReference type="InterPro" id="IPR011527">
    <property type="entry name" value="ABC1_TM_dom"/>
</dbReference>
<evidence type="ECO:0000256" key="6">
    <source>
        <dbReference type="ARBA" id="ARBA00023136"/>
    </source>
</evidence>
<comment type="caution">
    <text evidence="10">The sequence shown here is derived from an EMBL/GenBank/DDBJ whole genome shotgun (WGS) entry which is preliminary data.</text>
</comment>
<dbReference type="GO" id="GO:0005886">
    <property type="term" value="C:plasma membrane"/>
    <property type="evidence" value="ECO:0007669"/>
    <property type="project" value="UniProtKB-SubCell"/>
</dbReference>
<evidence type="ECO:0000256" key="4">
    <source>
        <dbReference type="ARBA" id="ARBA00022840"/>
    </source>
</evidence>
<feature type="domain" description="ABC transmembrane type-1" evidence="9">
    <location>
        <begin position="22"/>
        <end position="271"/>
    </location>
</feature>
<feature type="transmembrane region" description="Helical" evidence="7">
    <location>
        <begin position="46"/>
        <end position="66"/>
    </location>
</feature>
<dbReference type="GO" id="GO:0005524">
    <property type="term" value="F:ATP binding"/>
    <property type="evidence" value="ECO:0007669"/>
    <property type="project" value="UniProtKB-KW"/>
</dbReference>
<feature type="transmembrane region" description="Helical" evidence="7">
    <location>
        <begin position="249"/>
        <end position="272"/>
    </location>
</feature>
<feature type="transmembrane region" description="Helical" evidence="7">
    <location>
        <begin position="20"/>
        <end position="40"/>
    </location>
</feature>
<keyword evidence="5 7" id="KW-1133">Transmembrane helix</keyword>
<keyword evidence="11" id="KW-1185">Reference proteome</keyword>
<dbReference type="PROSITE" id="PS50893">
    <property type="entry name" value="ABC_TRANSPORTER_2"/>
    <property type="match status" value="1"/>
</dbReference>
<keyword evidence="6 7" id="KW-0472">Membrane</keyword>
<protein>
    <submittedName>
        <fullName evidence="10">ATP-binding cassette subfamily C protein CydC</fullName>
    </submittedName>
</protein>
<dbReference type="InterPro" id="IPR039421">
    <property type="entry name" value="Type_1_exporter"/>
</dbReference>
<dbReference type="Pfam" id="PF00005">
    <property type="entry name" value="ABC_tran"/>
    <property type="match status" value="1"/>
</dbReference>
<keyword evidence="2 7" id="KW-0812">Transmembrane</keyword>
<feature type="transmembrane region" description="Helical" evidence="7">
    <location>
        <begin position="167"/>
        <end position="185"/>
    </location>
</feature>
<dbReference type="InterPro" id="IPR017871">
    <property type="entry name" value="ABC_transporter-like_CS"/>
</dbReference>
<dbReference type="Proteomes" id="UP000554342">
    <property type="component" value="Unassembled WGS sequence"/>
</dbReference>
<dbReference type="EMBL" id="JACIJI010000003">
    <property type="protein sequence ID" value="MBB5719059.1"/>
    <property type="molecule type" value="Genomic_DNA"/>
</dbReference>
<evidence type="ECO:0000259" key="8">
    <source>
        <dbReference type="PROSITE" id="PS50893"/>
    </source>
</evidence>
<accession>A0A840YZU1</accession>
<dbReference type="PROSITE" id="PS00211">
    <property type="entry name" value="ABC_TRANSPORTER_1"/>
    <property type="match status" value="1"/>
</dbReference>
<feature type="transmembrane region" description="Helical" evidence="7">
    <location>
        <begin position="144"/>
        <end position="161"/>
    </location>
</feature>